<comment type="similarity">
    <text evidence="2">Belongs to the CcmB/CycW/HelB family.</text>
</comment>
<evidence type="ECO:0000256" key="5">
    <source>
        <dbReference type="ARBA" id="ARBA00023136"/>
    </source>
</evidence>
<dbReference type="RefSeq" id="WP_219557080.1">
    <property type="nucleotide sequence ID" value="NZ_CBLGYV010000034.1"/>
</dbReference>
<dbReference type="GO" id="GO:0017004">
    <property type="term" value="P:cytochrome complex assembly"/>
    <property type="evidence" value="ECO:0007669"/>
    <property type="project" value="InterPro"/>
</dbReference>
<dbReference type="Pfam" id="PF03379">
    <property type="entry name" value="CcmB"/>
    <property type="match status" value="1"/>
</dbReference>
<reference evidence="7" key="1">
    <citation type="submission" date="2019-09" db="EMBL/GenBank/DDBJ databases">
        <authorList>
            <consortium name="PulseNet: The National Subtyping Network for Foodborne Disease Surveillance"/>
            <person name="Tarr C.L."/>
            <person name="Trees E."/>
            <person name="Katz L.S."/>
            <person name="Carleton-Romer H.A."/>
            <person name="Stroika S."/>
            <person name="Kucerova Z."/>
            <person name="Roache K.F."/>
            <person name="Sabol A.L."/>
            <person name="Besser J."/>
            <person name="Gerner-Smidt P."/>
        </authorList>
    </citation>
    <scope>NUCLEOTIDE SEQUENCE</scope>
    <source>
        <strain evidence="7">PNUSAS096969</strain>
    </source>
</reference>
<dbReference type="EMBL" id="AAKHQU010000245">
    <property type="protein sequence ID" value="ECR8762684.1"/>
    <property type="molecule type" value="Genomic_DNA"/>
</dbReference>
<dbReference type="GO" id="GO:0016020">
    <property type="term" value="C:membrane"/>
    <property type="evidence" value="ECO:0007669"/>
    <property type="project" value="UniProtKB-SubCell"/>
</dbReference>
<gene>
    <name evidence="7" type="ORF">F2E73_21305</name>
</gene>
<evidence type="ECO:0000313" key="7">
    <source>
        <dbReference type="EMBL" id="ECR8762684.1"/>
    </source>
</evidence>
<evidence type="ECO:0008006" key="8">
    <source>
        <dbReference type="Google" id="ProtNLM"/>
    </source>
</evidence>
<feature type="non-terminal residue" evidence="7">
    <location>
        <position position="1"/>
    </location>
</feature>
<proteinExistence type="inferred from homology"/>
<protein>
    <recommendedName>
        <fullName evidence="8">Heme exporter protein CcmB</fullName>
    </recommendedName>
</protein>
<dbReference type="GO" id="GO:0015232">
    <property type="term" value="F:heme transmembrane transporter activity"/>
    <property type="evidence" value="ECO:0007669"/>
    <property type="project" value="InterPro"/>
</dbReference>
<name>A0A5T9DA70_SALER</name>
<keyword evidence="5 6" id="KW-0472">Membrane</keyword>
<organism evidence="7">
    <name type="scientific">Salmonella enterica</name>
    <name type="common">Salmonella choleraesuis</name>
    <dbReference type="NCBI Taxonomy" id="28901"/>
    <lineage>
        <taxon>Bacteria</taxon>
        <taxon>Pseudomonadati</taxon>
        <taxon>Pseudomonadota</taxon>
        <taxon>Gammaproteobacteria</taxon>
        <taxon>Enterobacterales</taxon>
        <taxon>Enterobacteriaceae</taxon>
        <taxon>Salmonella</taxon>
    </lineage>
</organism>
<dbReference type="PRINTS" id="PR01414">
    <property type="entry name" value="CCMBBIOGNSIS"/>
</dbReference>
<sequence>LRRGGVLLGILVLPLSVPVLIFAAAAMDAASMHLPADGYLAVLGALLAGSATLSPFATAAALRLSVQ</sequence>
<evidence type="ECO:0000256" key="2">
    <source>
        <dbReference type="ARBA" id="ARBA00010544"/>
    </source>
</evidence>
<evidence type="ECO:0000256" key="1">
    <source>
        <dbReference type="ARBA" id="ARBA00004141"/>
    </source>
</evidence>
<evidence type="ECO:0000256" key="3">
    <source>
        <dbReference type="ARBA" id="ARBA00022692"/>
    </source>
</evidence>
<evidence type="ECO:0000256" key="6">
    <source>
        <dbReference type="SAM" id="Phobius"/>
    </source>
</evidence>
<comment type="subcellular location">
    <subcellularLocation>
        <location evidence="1">Membrane</location>
        <topology evidence="1">Multi-pass membrane protein</topology>
    </subcellularLocation>
</comment>
<comment type="caution">
    <text evidence="7">The sequence shown here is derived from an EMBL/GenBank/DDBJ whole genome shotgun (WGS) entry which is preliminary data.</text>
</comment>
<keyword evidence="3 6" id="KW-0812">Transmembrane</keyword>
<dbReference type="InterPro" id="IPR003544">
    <property type="entry name" value="Cyt_c_biogenesis_CcmB"/>
</dbReference>
<keyword evidence="4 6" id="KW-1133">Transmembrane helix</keyword>
<accession>A0A5T9DA70</accession>
<dbReference type="AlphaFoldDB" id="A0A5T9DA70"/>
<evidence type="ECO:0000256" key="4">
    <source>
        <dbReference type="ARBA" id="ARBA00022989"/>
    </source>
</evidence>
<feature type="transmembrane region" description="Helical" evidence="6">
    <location>
        <begin position="39"/>
        <end position="62"/>
    </location>
</feature>